<feature type="region of interest" description="Disordered" evidence="1">
    <location>
        <begin position="53"/>
        <end position="79"/>
    </location>
</feature>
<evidence type="ECO:0000313" key="4">
    <source>
        <dbReference type="WBParaSite" id="GPLIN_001414300"/>
    </source>
</evidence>
<dbReference type="Gene3D" id="1.10.238.200">
    <property type="entry name" value="Cullin, PONY binding domain"/>
    <property type="match status" value="1"/>
</dbReference>
<dbReference type="PROSITE" id="PS51229">
    <property type="entry name" value="DCUN1"/>
    <property type="match status" value="1"/>
</dbReference>
<protein>
    <submittedName>
        <fullName evidence="4">DCUN1 domain-containing protein</fullName>
    </submittedName>
</protein>
<dbReference type="WBParaSite" id="GPLIN_001414300">
    <property type="protein sequence ID" value="GPLIN_001414300"/>
    <property type="gene ID" value="GPLIN_001414300"/>
</dbReference>
<dbReference type="InterPro" id="IPR005176">
    <property type="entry name" value="PONY_dom"/>
</dbReference>
<dbReference type="Pfam" id="PF03556">
    <property type="entry name" value="Cullin_binding"/>
    <property type="match status" value="1"/>
</dbReference>
<reference evidence="4" key="2">
    <citation type="submission" date="2016-06" db="UniProtKB">
        <authorList>
            <consortium name="WormBaseParasite"/>
        </authorList>
    </citation>
    <scope>IDENTIFICATION</scope>
</reference>
<dbReference type="Proteomes" id="UP000050741">
    <property type="component" value="Unassembled WGS sequence"/>
</dbReference>
<dbReference type="AlphaFoldDB" id="A0A183CMN7"/>
<evidence type="ECO:0000256" key="1">
    <source>
        <dbReference type="SAM" id="MobiDB-lite"/>
    </source>
</evidence>
<proteinExistence type="predicted"/>
<accession>A0A183CMN7</accession>
<dbReference type="InterPro" id="IPR042460">
    <property type="entry name" value="DCN1-like_PONY"/>
</dbReference>
<name>A0A183CMN7_GLOPA</name>
<keyword evidence="3" id="KW-1185">Reference proteome</keyword>
<evidence type="ECO:0000313" key="3">
    <source>
        <dbReference type="Proteomes" id="UP000050741"/>
    </source>
</evidence>
<evidence type="ECO:0000259" key="2">
    <source>
        <dbReference type="PROSITE" id="PS51229"/>
    </source>
</evidence>
<feature type="compositionally biased region" description="Polar residues" evidence="1">
    <location>
        <begin position="53"/>
        <end position="63"/>
    </location>
</feature>
<feature type="domain" description="DCUN1" evidence="2">
    <location>
        <begin position="1"/>
        <end position="34"/>
    </location>
</feature>
<organism evidence="3 4">
    <name type="scientific">Globodera pallida</name>
    <name type="common">Potato cyst nematode worm</name>
    <name type="synonym">Heterodera pallida</name>
    <dbReference type="NCBI Taxonomy" id="36090"/>
    <lineage>
        <taxon>Eukaryota</taxon>
        <taxon>Metazoa</taxon>
        <taxon>Ecdysozoa</taxon>
        <taxon>Nematoda</taxon>
        <taxon>Chromadorea</taxon>
        <taxon>Rhabditida</taxon>
        <taxon>Tylenchina</taxon>
        <taxon>Tylenchomorpha</taxon>
        <taxon>Tylenchoidea</taxon>
        <taxon>Heteroderidae</taxon>
        <taxon>Heteroderinae</taxon>
        <taxon>Globodera</taxon>
    </lineage>
</organism>
<sequence>MFLDFLEKIDSDLGNYDADDSWPVLIDEFVLASIDANIPINGSRLTVLHNCNNNGRMTDQQQSPNPPFIRDQQHQHDSD</sequence>
<reference evidence="3" key="1">
    <citation type="submission" date="2014-05" db="EMBL/GenBank/DDBJ databases">
        <title>The genome and life-stage specific transcriptomes of Globodera pallida elucidate key aspects of plant parasitism by a cyst nematode.</title>
        <authorList>
            <person name="Cotton J.A."/>
            <person name="Lilley C.J."/>
            <person name="Jones L.M."/>
            <person name="Kikuchi T."/>
            <person name="Reid A.J."/>
            <person name="Thorpe P."/>
            <person name="Tsai I.J."/>
            <person name="Beasley H."/>
            <person name="Blok V."/>
            <person name="Cock P.J.A."/>
            <person name="Van den Akker S.E."/>
            <person name="Holroyd N."/>
            <person name="Hunt M."/>
            <person name="Mantelin S."/>
            <person name="Naghra H."/>
            <person name="Pain A."/>
            <person name="Palomares-Rius J.E."/>
            <person name="Zarowiecki M."/>
            <person name="Berriman M."/>
            <person name="Jones J.T."/>
            <person name="Urwin P.E."/>
        </authorList>
    </citation>
    <scope>NUCLEOTIDE SEQUENCE [LARGE SCALE GENOMIC DNA]</scope>
    <source>
        <strain evidence="3">Lindley</strain>
    </source>
</reference>